<comment type="caution">
    <text evidence="1">The sequence shown here is derived from an EMBL/GenBank/DDBJ whole genome shotgun (WGS) entry which is preliminary data.</text>
</comment>
<gene>
    <name evidence="1" type="ORF">CRU90_11685</name>
</gene>
<reference evidence="1 2" key="1">
    <citation type="submission" date="2017-10" db="EMBL/GenBank/DDBJ databases">
        <title>Genomics of the genus Arcobacter.</title>
        <authorList>
            <person name="Perez-Cataluna A."/>
            <person name="Figueras M.J."/>
        </authorList>
    </citation>
    <scope>NUCLEOTIDE SEQUENCE [LARGE SCALE GENOMIC DNA]</scope>
    <source>
        <strain evidence="1 2">F26</strain>
    </source>
</reference>
<dbReference type="RefSeq" id="WP_128987455.1">
    <property type="nucleotide sequence ID" value="NZ_PDJZ01000018.1"/>
</dbReference>
<protein>
    <submittedName>
        <fullName evidence="1">Uncharacterized protein</fullName>
    </submittedName>
</protein>
<accession>A0A4Q0ZB51</accession>
<name>A0A4Q0ZB51_9BACT</name>
<dbReference type="EMBL" id="PDJZ01000018">
    <property type="protein sequence ID" value="RXJ83022.1"/>
    <property type="molecule type" value="Genomic_DNA"/>
</dbReference>
<evidence type="ECO:0000313" key="1">
    <source>
        <dbReference type="EMBL" id="RXJ83022.1"/>
    </source>
</evidence>
<dbReference type="Proteomes" id="UP000290870">
    <property type="component" value="Unassembled WGS sequence"/>
</dbReference>
<evidence type="ECO:0000313" key="2">
    <source>
        <dbReference type="Proteomes" id="UP000290870"/>
    </source>
</evidence>
<organism evidence="1 2">
    <name type="scientific">Arcobacter cloacae</name>
    <dbReference type="NCBI Taxonomy" id="1054034"/>
    <lineage>
        <taxon>Bacteria</taxon>
        <taxon>Pseudomonadati</taxon>
        <taxon>Campylobacterota</taxon>
        <taxon>Epsilonproteobacteria</taxon>
        <taxon>Campylobacterales</taxon>
        <taxon>Arcobacteraceae</taxon>
        <taxon>Arcobacter</taxon>
    </lineage>
</organism>
<sequence>MTTNINPKEFIKAQNDAKEAIIEAHFKGSIEYVENMPYYSSTNNKDLSKAIEKLIDFNVFDYDEYSYSLLLSDDYNAHLRTYTDVNIKDIEDKQKTIKKLIRDINIKRKDNNDYSSEIKRINSSFRNIKKIIYKAIESLNEKEMKFKAEVNFEVKKANLYDCKADLTALSEAVTNTDKFLIEYKSYFIDELANESISFHINLLAHHIHDVRENISKTLNELSKYLIHIEKEAKKIEKLNHLYKLKVNGELFEKSNIESVFIRLKSIAEPIKIKSQYMNDNDLIEAIVTLAKENNISVNQEIKKEEIRPESVMLEQNKVPKQKMILGTKKVYSSFIKQDRDLATFLKQKDLDKKQFLSIFIRLTLQYNKFLSINKDIKIEHKGIELPFITKRG</sequence>
<dbReference type="AlphaFoldDB" id="A0A4Q0ZB51"/>
<dbReference type="OrthoDB" id="9808975at2"/>
<proteinExistence type="predicted"/>